<dbReference type="CDD" id="cd05013">
    <property type="entry name" value="SIS_RpiR"/>
    <property type="match status" value="1"/>
</dbReference>
<evidence type="ECO:0000259" key="5">
    <source>
        <dbReference type="PROSITE" id="PS51464"/>
    </source>
</evidence>
<gene>
    <name evidence="6" type="primary">ybbH</name>
    <name evidence="6" type="ORF">ERS852582_01773</name>
</gene>
<protein>
    <submittedName>
        <fullName evidence="6">Uncharacterized HTH-type transcriptional regulator ybbH</fullName>
    </submittedName>
</protein>
<evidence type="ECO:0000259" key="4">
    <source>
        <dbReference type="PROSITE" id="PS51071"/>
    </source>
</evidence>
<dbReference type="Gene3D" id="3.40.50.10490">
    <property type="entry name" value="Glucose-6-phosphate isomerase like protein, domain 1"/>
    <property type="match status" value="1"/>
</dbReference>
<dbReference type="Proteomes" id="UP000095649">
    <property type="component" value="Unassembled WGS sequence"/>
</dbReference>
<dbReference type="InterPro" id="IPR047640">
    <property type="entry name" value="RpiR-like"/>
</dbReference>
<evidence type="ECO:0000256" key="2">
    <source>
        <dbReference type="ARBA" id="ARBA00023125"/>
    </source>
</evidence>
<accession>A0A173TUQ0</accession>
<dbReference type="GO" id="GO:0003700">
    <property type="term" value="F:DNA-binding transcription factor activity"/>
    <property type="evidence" value="ECO:0007669"/>
    <property type="project" value="InterPro"/>
</dbReference>
<dbReference type="Pfam" id="PF01418">
    <property type="entry name" value="HTH_6"/>
    <property type="match status" value="1"/>
</dbReference>
<dbReference type="PANTHER" id="PTHR30514">
    <property type="entry name" value="GLUCOKINASE"/>
    <property type="match status" value="1"/>
</dbReference>
<proteinExistence type="predicted"/>
<name>A0A173TUQ0_9FIRM</name>
<evidence type="ECO:0000313" key="6">
    <source>
        <dbReference type="EMBL" id="CUN06652.1"/>
    </source>
</evidence>
<dbReference type="Gene3D" id="1.10.10.10">
    <property type="entry name" value="Winged helix-like DNA-binding domain superfamily/Winged helix DNA-binding domain"/>
    <property type="match status" value="1"/>
</dbReference>
<organism evidence="6 7">
    <name type="scientific">Faecalibacterium prausnitzii</name>
    <dbReference type="NCBI Taxonomy" id="853"/>
    <lineage>
        <taxon>Bacteria</taxon>
        <taxon>Bacillati</taxon>
        <taxon>Bacillota</taxon>
        <taxon>Clostridia</taxon>
        <taxon>Eubacteriales</taxon>
        <taxon>Oscillospiraceae</taxon>
        <taxon>Faecalibacterium</taxon>
    </lineage>
</organism>
<dbReference type="PROSITE" id="PS51071">
    <property type="entry name" value="HTH_RPIR"/>
    <property type="match status" value="1"/>
</dbReference>
<reference evidence="6 7" key="1">
    <citation type="submission" date="2015-09" db="EMBL/GenBank/DDBJ databases">
        <authorList>
            <consortium name="Pathogen Informatics"/>
        </authorList>
    </citation>
    <scope>NUCLEOTIDE SEQUENCE [LARGE SCALE GENOMIC DNA]</scope>
    <source>
        <strain evidence="6 7">2789STDY5834970</strain>
    </source>
</reference>
<dbReference type="InterPro" id="IPR001347">
    <property type="entry name" value="SIS_dom"/>
</dbReference>
<dbReference type="AlphaFoldDB" id="A0A173TUQ0"/>
<dbReference type="SUPFAM" id="SSF53697">
    <property type="entry name" value="SIS domain"/>
    <property type="match status" value="1"/>
</dbReference>
<dbReference type="InterPro" id="IPR036388">
    <property type="entry name" value="WH-like_DNA-bd_sf"/>
</dbReference>
<evidence type="ECO:0000313" key="7">
    <source>
        <dbReference type="Proteomes" id="UP000095649"/>
    </source>
</evidence>
<dbReference type="SUPFAM" id="SSF46689">
    <property type="entry name" value="Homeodomain-like"/>
    <property type="match status" value="1"/>
</dbReference>
<dbReference type="Pfam" id="PF01380">
    <property type="entry name" value="SIS"/>
    <property type="match status" value="1"/>
</dbReference>
<evidence type="ECO:0000256" key="3">
    <source>
        <dbReference type="ARBA" id="ARBA00023163"/>
    </source>
</evidence>
<keyword evidence="1" id="KW-0805">Transcription regulation</keyword>
<dbReference type="PANTHER" id="PTHR30514:SF1">
    <property type="entry name" value="HTH-TYPE TRANSCRIPTIONAL REGULATOR HEXR-RELATED"/>
    <property type="match status" value="1"/>
</dbReference>
<dbReference type="GO" id="GO:1901135">
    <property type="term" value="P:carbohydrate derivative metabolic process"/>
    <property type="evidence" value="ECO:0007669"/>
    <property type="project" value="InterPro"/>
</dbReference>
<evidence type="ECO:0000256" key="1">
    <source>
        <dbReference type="ARBA" id="ARBA00023015"/>
    </source>
</evidence>
<keyword evidence="2" id="KW-0238">DNA-binding</keyword>
<feature type="domain" description="SIS" evidence="5">
    <location>
        <begin position="158"/>
        <end position="298"/>
    </location>
</feature>
<dbReference type="GO" id="GO:0097367">
    <property type="term" value="F:carbohydrate derivative binding"/>
    <property type="evidence" value="ECO:0007669"/>
    <property type="project" value="InterPro"/>
</dbReference>
<dbReference type="InterPro" id="IPR046348">
    <property type="entry name" value="SIS_dom_sf"/>
</dbReference>
<dbReference type="InterPro" id="IPR009057">
    <property type="entry name" value="Homeodomain-like_sf"/>
</dbReference>
<dbReference type="EMBL" id="CYXN01000013">
    <property type="protein sequence ID" value="CUN06652.1"/>
    <property type="molecule type" value="Genomic_DNA"/>
</dbReference>
<sequence>MFYASIVFEIFAYKYDFFVQLVQSILKYNRGIDMQNVLLRLREVQPSLSSTERQIAQFILDNPDETTTLTIRDLARRSFSSPSSVVRICRVIGFQGYKELRHALTLELATLGENGSHREKDITPQDSLQEIVEKVTHRNIQSLLDTQRLLLLDELEQCVELIANARTVLLFGIGSSLCVAKDTYLKFLRLDKPCVVNEDSHSQLLQARNATAQDVGIVFSYSGQTMEMIQCIKEMKAGGAPVIAVTRYYPSEVAQLADHVLYVAANESLFRNGAMSSRLSQLNVMDILYTAYASRNHEDTMRRLTKTHIYKPGDPEVLTQP</sequence>
<keyword evidence="3" id="KW-0804">Transcription</keyword>
<feature type="domain" description="HTH rpiR-type" evidence="4">
    <location>
        <begin position="35"/>
        <end position="111"/>
    </location>
</feature>
<dbReference type="InterPro" id="IPR035472">
    <property type="entry name" value="RpiR-like_SIS"/>
</dbReference>
<dbReference type="GO" id="GO:0003677">
    <property type="term" value="F:DNA binding"/>
    <property type="evidence" value="ECO:0007669"/>
    <property type="project" value="UniProtKB-KW"/>
</dbReference>
<dbReference type="PROSITE" id="PS51464">
    <property type="entry name" value="SIS"/>
    <property type="match status" value="1"/>
</dbReference>
<dbReference type="InterPro" id="IPR000281">
    <property type="entry name" value="HTH_RpiR"/>
</dbReference>